<comment type="caution">
    <text evidence="1">The sequence shown here is derived from an EMBL/GenBank/DDBJ whole genome shotgun (WGS) entry which is preliminary data.</text>
</comment>
<accession>B6XF46</accession>
<dbReference type="Proteomes" id="UP000003729">
    <property type="component" value="Unassembled WGS sequence"/>
</dbReference>
<reference evidence="1 2" key="2">
    <citation type="submission" date="2008-10" db="EMBL/GenBank/DDBJ databases">
        <authorList>
            <person name="Fulton L."/>
            <person name="Clifton S."/>
            <person name="Fulton B."/>
            <person name="Xu J."/>
            <person name="Minx P."/>
            <person name="Pepin K.H."/>
            <person name="Johnson M."/>
            <person name="Bhonagiri V."/>
            <person name="Nash W.E."/>
            <person name="Mardis E.R."/>
            <person name="Wilson R.K."/>
        </authorList>
    </citation>
    <scope>NUCLEOTIDE SEQUENCE [LARGE SCALE GENOMIC DNA]</scope>
    <source>
        <strain evidence="1 2">DSM 30120</strain>
    </source>
</reference>
<gene>
    <name evidence="1" type="ORF">PROVALCAL_01978</name>
</gene>
<sequence>MFFKEPAGDNNSGVNMLVLSLMSGQHHAGWHGVKIRGWGF</sequence>
<reference evidence="1 2" key="1">
    <citation type="submission" date="2008-10" db="EMBL/GenBank/DDBJ databases">
        <title>Draft genome sequence of Providencia alcalifaciens (DSM 30120).</title>
        <authorList>
            <person name="Sudarsanam P."/>
            <person name="Ley R."/>
            <person name="Guruge J."/>
            <person name="Turnbaugh P.J."/>
            <person name="Mahowald M."/>
            <person name="Liep D."/>
            <person name="Gordon J."/>
        </authorList>
    </citation>
    <scope>NUCLEOTIDE SEQUENCE [LARGE SCALE GENOMIC DNA]</scope>
    <source>
        <strain evidence="1 2">DSM 30120</strain>
    </source>
</reference>
<dbReference type="AlphaFoldDB" id="B6XF46"/>
<proteinExistence type="predicted"/>
<name>B6XF46_9GAMM</name>
<evidence type="ECO:0000313" key="2">
    <source>
        <dbReference type="Proteomes" id="UP000003729"/>
    </source>
</evidence>
<organism evidence="1 2">
    <name type="scientific">Providencia alcalifaciens DSM 30120</name>
    <dbReference type="NCBI Taxonomy" id="520999"/>
    <lineage>
        <taxon>Bacteria</taxon>
        <taxon>Pseudomonadati</taxon>
        <taxon>Pseudomonadota</taxon>
        <taxon>Gammaproteobacteria</taxon>
        <taxon>Enterobacterales</taxon>
        <taxon>Morganellaceae</taxon>
        <taxon>Providencia</taxon>
    </lineage>
</organism>
<protein>
    <submittedName>
        <fullName evidence="1">Uncharacterized protein</fullName>
    </submittedName>
</protein>
<dbReference type="EMBL" id="ABXW01000046">
    <property type="protein sequence ID" value="EEB46135.1"/>
    <property type="molecule type" value="Genomic_DNA"/>
</dbReference>
<evidence type="ECO:0000313" key="1">
    <source>
        <dbReference type="EMBL" id="EEB46135.1"/>
    </source>
</evidence>